<comment type="caution">
    <text evidence="21">The sequence shown here is derived from an EMBL/GenBank/DDBJ whole genome shotgun (WGS) entry which is preliminary data.</text>
</comment>
<dbReference type="AlphaFoldDB" id="A0A642V9S3"/>
<feature type="compositionally biased region" description="Basic and acidic residues" evidence="19">
    <location>
        <begin position="72"/>
        <end position="108"/>
    </location>
</feature>
<dbReference type="Pfam" id="PF06747">
    <property type="entry name" value="CHCH"/>
    <property type="match status" value="1"/>
</dbReference>
<protein>
    <recommendedName>
        <fullName evidence="4">Mitochondrial intermembrane space import and assembly protein 40</fullName>
    </recommendedName>
    <alternativeName>
        <fullName evidence="18">Mitochondrial import inner membrane translocase TIM40</fullName>
    </alternativeName>
</protein>
<evidence type="ECO:0000313" key="21">
    <source>
        <dbReference type="EMBL" id="KAA8916571.1"/>
    </source>
</evidence>
<evidence type="ECO:0000256" key="5">
    <source>
        <dbReference type="ARBA" id="ARBA00022448"/>
    </source>
</evidence>
<evidence type="ECO:0000256" key="18">
    <source>
        <dbReference type="ARBA" id="ARBA00033150"/>
    </source>
</evidence>
<sequence length="225" mass="25193">MFSRQFRQASSIIARRQFSSRSGSYSYKSRAYMRPAVTLAVPVVGYLGYLATRDPIKNDDKKSSNEPVFEEISEKDVQTPEAHLIKSEEVDEARKAASEEGSTEKKEGEEEAPQGAFNPETGEINWDCPCLGGMAYGPCGEEFKAAFSCFVYSTEEPKGIECVEKFQNMQNCFRQYPEVYAEELREEATPADDAATEQQQQQQEQSPAPQQEQSSQSTESASDKN</sequence>
<dbReference type="InterPro" id="IPR039289">
    <property type="entry name" value="CHCHD4"/>
</dbReference>
<evidence type="ECO:0000256" key="13">
    <source>
        <dbReference type="ARBA" id="ARBA00023010"/>
    </source>
</evidence>
<dbReference type="FunFam" id="1.10.287.2900:FF:000002">
    <property type="entry name" value="Mitochondrial intermembrane space import and assembly protein"/>
    <property type="match status" value="1"/>
</dbReference>
<comment type="cofactor">
    <cofactor evidence="1">
        <name>Zn(2+)</name>
        <dbReference type="ChEBI" id="CHEBI:29105"/>
    </cofactor>
</comment>
<keyword evidence="6" id="KW-0812">Transmembrane</keyword>
<dbReference type="PANTHER" id="PTHR21622">
    <property type="entry name" value="COILED-COIL-HELIX-COILED-COIL-HELIX DOMAIN CONTAINING 4"/>
    <property type="match status" value="1"/>
</dbReference>
<evidence type="ECO:0000256" key="7">
    <source>
        <dbReference type="ARBA" id="ARBA00022792"/>
    </source>
</evidence>
<dbReference type="InterPro" id="IPR010625">
    <property type="entry name" value="CHCH"/>
</dbReference>
<dbReference type="GO" id="GO:0005743">
    <property type="term" value="C:mitochondrial inner membrane"/>
    <property type="evidence" value="ECO:0007669"/>
    <property type="project" value="UniProtKB-SubCell"/>
</dbReference>
<keyword evidence="11" id="KW-1133">Transmembrane helix</keyword>
<dbReference type="Proteomes" id="UP000761534">
    <property type="component" value="Unassembled WGS sequence"/>
</dbReference>
<feature type="region of interest" description="Disordered" evidence="19">
    <location>
        <begin position="56"/>
        <end position="122"/>
    </location>
</feature>
<evidence type="ECO:0000256" key="3">
    <source>
        <dbReference type="ARBA" id="ARBA00004164"/>
    </source>
</evidence>
<evidence type="ECO:0000256" key="14">
    <source>
        <dbReference type="ARBA" id="ARBA00023128"/>
    </source>
</evidence>
<evidence type="ECO:0000256" key="12">
    <source>
        <dbReference type="ARBA" id="ARBA00023002"/>
    </source>
</evidence>
<evidence type="ECO:0000256" key="8">
    <source>
        <dbReference type="ARBA" id="ARBA00022927"/>
    </source>
</evidence>
<keyword evidence="16" id="KW-1015">Disulfide bond</keyword>
<keyword evidence="13" id="KW-0811">Translocation</keyword>
<evidence type="ECO:0000256" key="15">
    <source>
        <dbReference type="ARBA" id="ARBA00023136"/>
    </source>
</evidence>
<dbReference type="OrthoDB" id="7481291at2759"/>
<dbReference type="VEuPathDB" id="FungiDB:TRICI_001197"/>
<dbReference type="GO" id="GO:0015035">
    <property type="term" value="F:protein-disulfide reductase activity"/>
    <property type="evidence" value="ECO:0007669"/>
    <property type="project" value="InterPro"/>
</dbReference>
<evidence type="ECO:0000256" key="1">
    <source>
        <dbReference type="ARBA" id="ARBA00001947"/>
    </source>
</evidence>
<keyword evidence="9" id="KW-0809">Transit peptide</keyword>
<comment type="subcellular location">
    <subcellularLocation>
        <location evidence="3">Mitochondrion inner membrane</location>
        <topology evidence="3">Single-pass type II membrane protein</topology>
        <orientation evidence="3">Intermembrane side</orientation>
    </subcellularLocation>
</comment>
<evidence type="ECO:0000256" key="19">
    <source>
        <dbReference type="SAM" id="MobiDB-lite"/>
    </source>
</evidence>
<evidence type="ECO:0000256" key="16">
    <source>
        <dbReference type="ARBA" id="ARBA00023157"/>
    </source>
</evidence>
<keyword evidence="10" id="KW-0735">Signal-anchor</keyword>
<dbReference type="GO" id="GO:0005758">
    <property type="term" value="C:mitochondrial intermembrane space"/>
    <property type="evidence" value="ECO:0007669"/>
    <property type="project" value="TreeGrafter"/>
</dbReference>
<evidence type="ECO:0000259" key="20">
    <source>
        <dbReference type="Pfam" id="PF06747"/>
    </source>
</evidence>
<organism evidence="21 22">
    <name type="scientific">Trichomonascus ciferrii</name>
    <dbReference type="NCBI Taxonomy" id="44093"/>
    <lineage>
        <taxon>Eukaryota</taxon>
        <taxon>Fungi</taxon>
        <taxon>Dikarya</taxon>
        <taxon>Ascomycota</taxon>
        <taxon>Saccharomycotina</taxon>
        <taxon>Dipodascomycetes</taxon>
        <taxon>Dipodascales</taxon>
        <taxon>Trichomonascaceae</taxon>
        <taxon>Trichomonascus</taxon>
        <taxon>Trichomonascus ciferrii complex</taxon>
    </lineage>
</organism>
<keyword evidence="12" id="KW-0560">Oxidoreductase</keyword>
<dbReference type="GO" id="GO:0045041">
    <property type="term" value="P:protein import into mitochondrial intermembrane space"/>
    <property type="evidence" value="ECO:0007669"/>
    <property type="project" value="InterPro"/>
</dbReference>
<evidence type="ECO:0000256" key="11">
    <source>
        <dbReference type="ARBA" id="ARBA00022989"/>
    </source>
</evidence>
<dbReference type="PANTHER" id="PTHR21622:SF0">
    <property type="entry name" value="COILED-COIL-HELIX-COILED-COIL-HELIX DOMAIN CONTAINING 4"/>
    <property type="match status" value="1"/>
</dbReference>
<keyword evidence="7" id="KW-0999">Mitochondrion inner membrane</keyword>
<evidence type="ECO:0000256" key="6">
    <source>
        <dbReference type="ARBA" id="ARBA00022692"/>
    </source>
</evidence>
<keyword evidence="8" id="KW-0653">Protein transport</keyword>
<keyword evidence="15" id="KW-0472">Membrane</keyword>
<dbReference type="Gene3D" id="1.10.287.2900">
    <property type="match status" value="1"/>
</dbReference>
<feature type="region of interest" description="Disordered" evidence="19">
    <location>
        <begin position="183"/>
        <end position="225"/>
    </location>
</feature>
<evidence type="ECO:0000256" key="9">
    <source>
        <dbReference type="ARBA" id="ARBA00022946"/>
    </source>
</evidence>
<keyword evidence="22" id="KW-1185">Reference proteome</keyword>
<reference evidence="21" key="1">
    <citation type="journal article" date="2019" name="G3 (Bethesda)">
        <title>Genome Assemblies of Two Rare Opportunistic Yeast Pathogens: Diutina rugosa (syn. Candida rugosa) and Trichomonascus ciferrii (syn. Candida ciferrii).</title>
        <authorList>
            <person name="Mixao V."/>
            <person name="Saus E."/>
            <person name="Hansen A.P."/>
            <person name="Lass-Florl C."/>
            <person name="Gabaldon T."/>
        </authorList>
    </citation>
    <scope>NUCLEOTIDE SEQUENCE</scope>
    <source>
        <strain evidence="21">CBS 4856</strain>
    </source>
</reference>
<feature type="compositionally biased region" description="Low complexity" evidence="19">
    <location>
        <begin position="191"/>
        <end position="225"/>
    </location>
</feature>
<accession>A0A642V9S3</accession>
<name>A0A642V9S3_9ASCO</name>
<dbReference type="PROSITE" id="PS51808">
    <property type="entry name" value="CHCH"/>
    <property type="match status" value="1"/>
</dbReference>
<proteinExistence type="predicted"/>
<gene>
    <name evidence="21" type="ORF">TRICI_001197</name>
</gene>
<dbReference type="EMBL" id="SWFS01000093">
    <property type="protein sequence ID" value="KAA8916571.1"/>
    <property type="molecule type" value="Genomic_DNA"/>
</dbReference>
<evidence type="ECO:0000256" key="2">
    <source>
        <dbReference type="ARBA" id="ARBA00001973"/>
    </source>
</evidence>
<evidence type="ECO:0000313" key="22">
    <source>
        <dbReference type="Proteomes" id="UP000761534"/>
    </source>
</evidence>
<evidence type="ECO:0000256" key="10">
    <source>
        <dbReference type="ARBA" id="ARBA00022968"/>
    </source>
</evidence>
<feature type="domain" description="CHCH" evidence="20">
    <location>
        <begin position="139"/>
        <end position="175"/>
    </location>
</feature>
<keyword evidence="17" id="KW-0676">Redox-active center</keyword>
<keyword evidence="5" id="KW-0813">Transport</keyword>
<evidence type="ECO:0000256" key="17">
    <source>
        <dbReference type="ARBA" id="ARBA00023284"/>
    </source>
</evidence>
<comment type="cofactor">
    <cofactor evidence="2">
        <name>Cu(2+)</name>
        <dbReference type="ChEBI" id="CHEBI:29036"/>
    </cofactor>
</comment>
<keyword evidence="14" id="KW-0496">Mitochondrion</keyword>
<evidence type="ECO:0000256" key="4">
    <source>
        <dbReference type="ARBA" id="ARBA00013714"/>
    </source>
</evidence>